<feature type="region of interest" description="Disordered" evidence="1">
    <location>
        <begin position="1"/>
        <end position="23"/>
    </location>
</feature>
<dbReference type="AlphaFoldDB" id="A0AAF3F7K9"/>
<name>A0AAF3F7K9_9BILA</name>
<dbReference type="WBParaSite" id="MBELARI_LOCUS2875">
    <property type="protein sequence ID" value="MBELARI_LOCUS2875"/>
    <property type="gene ID" value="MBELARI_LOCUS2875"/>
</dbReference>
<feature type="region of interest" description="Disordered" evidence="1">
    <location>
        <begin position="40"/>
        <end position="65"/>
    </location>
</feature>
<dbReference type="Proteomes" id="UP000887575">
    <property type="component" value="Unassembled WGS sequence"/>
</dbReference>
<organism evidence="2 3">
    <name type="scientific">Mesorhabditis belari</name>
    <dbReference type="NCBI Taxonomy" id="2138241"/>
    <lineage>
        <taxon>Eukaryota</taxon>
        <taxon>Metazoa</taxon>
        <taxon>Ecdysozoa</taxon>
        <taxon>Nematoda</taxon>
        <taxon>Chromadorea</taxon>
        <taxon>Rhabditida</taxon>
        <taxon>Rhabditina</taxon>
        <taxon>Rhabditomorpha</taxon>
        <taxon>Rhabditoidea</taxon>
        <taxon>Rhabditidae</taxon>
        <taxon>Mesorhabditinae</taxon>
        <taxon>Mesorhabditis</taxon>
    </lineage>
</organism>
<feature type="compositionally biased region" description="Polar residues" evidence="1">
    <location>
        <begin position="131"/>
        <end position="144"/>
    </location>
</feature>
<evidence type="ECO:0000313" key="3">
    <source>
        <dbReference type="WBParaSite" id="MBELARI_LOCUS2875"/>
    </source>
</evidence>
<evidence type="ECO:0000256" key="1">
    <source>
        <dbReference type="SAM" id="MobiDB-lite"/>
    </source>
</evidence>
<accession>A0AAF3F7K9</accession>
<proteinExistence type="predicted"/>
<protein>
    <submittedName>
        <fullName evidence="3">Uncharacterized protein</fullName>
    </submittedName>
</protein>
<keyword evidence="2" id="KW-1185">Reference proteome</keyword>
<reference evidence="3" key="1">
    <citation type="submission" date="2024-02" db="UniProtKB">
        <authorList>
            <consortium name="WormBaseParasite"/>
        </authorList>
    </citation>
    <scope>IDENTIFICATION</scope>
</reference>
<feature type="region of interest" description="Disordered" evidence="1">
    <location>
        <begin position="131"/>
        <end position="157"/>
    </location>
</feature>
<evidence type="ECO:0000313" key="2">
    <source>
        <dbReference type="Proteomes" id="UP000887575"/>
    </source>
</evidence>
<sequence length="157" mass="18244">MVNDQSRTRSPPSPSPRGRQEYNMIDEVVAVAFVVLEAAQEEEKDKRSDRARSEEDRKKNTELKETVEKLENKNKQLERELTEVNGEIKRFKSMLSARCVIEWFEKFHLHMEETMDKTSYEETMDKTKSQANGTTFAPRQTSRELPSAAFPISMPTI</sequence>
<feature type="compositionally biased region" description="Basic and acidic residues" evidence="1">
    <location>
        <begin position="41"/>
        <end position="65"/>
    </location>
</feature>